<protein>
    <submittedName>
        <fullName evidence="3">NIPSNAP protein</fullName>
    </submittedName>
</protein>
<dbReference type="Proteomes" id="UP000183046">
    <property type="component" value="Unassembled WGS sequence"/>
</dbReference>
<evidence type="ECO:0000313" key="4">
    <source>
        <dbReference type="Proteomes" id="UP000183046"/>
    </source>
</evidence>
<dbReference type="RefSeq" id="WP_074582974.1">
    <property type="nucleotide sequence ID" value="NZ_DYYY01000213.1"/>
</dbReference>
<evidence type="ECO:0000259" key="2">
    <source>
        <dbReference type="Pfam" id="PF07978"/>
    </source>
</evidence>
<dbReference type="EMBL" id="FMWB01000001">
    <property type="protein sequence ID" value="SCZ21635.1"/>
    <property type="molecule type" value="Genomic_DNA"/>
</dbReference>
<dbReference type="PANTHER" id="PTHR21017:SF17">
    <property type="entry name" value="PROTEIN NIPSNAP"/>
    <property type="match status" value="1"/>
</dbReference>
<comment type="similarity">
    <text evidence="1">Belongs to the NipSnap family.</text>
</comment>
<feature type="domain" description="NIPSNAP" evidence="2">
    <location>
        <begin position="25"/>
        <end position="70"/>
    </location>
</feature>
<reference evidence="4" key="1">
    <citation type="submission" date="2016-10" db="EMBL/GenBank/DDBJ databases">
        <authorList>
            <person name="de Groot N.N."/>
        </authorList>
    </citation>
    <scope>NUCLEOTIDE SEQUENCE [LARGE SCALE GENOMIC DNA]</scope>
    <source>
        <strain evidence="4">DSM 15758</strain>
    </source>
</reference>
<comment type="caution">
    <text evidence="3">The sequence shown here is derived from an EMBL/GenBank/DDBJ whole genome shotgun (WGS) entry which is preliminary data.</text>
</comment>
<dbReference type="Pfam" id="PF07978">
    <property type="entry name" value="NIPSNAP"/>
    <property type="match status" value="2"/>
</dbReference>
<dbReference type="InterPro" id="IPR051557">
    <property type="entry name" value="NipSnap_domain"/>
</dbReference>
<dbReference type="InterPro" id="IPR011008">
    <property type="entry name" value="Dimeric_a/b-barrel"/>
</dbReference>
<accession>A0A1G5M8Z4</accession>
<organism evidence="3 4">
    <name type="scientific">Pseudomonas oryzihabitans</name>
    <dbReference type="NCBI Taxonomy" id="47885"/>
    <lineage>
        <taxon>Bacteria</taxon>
        <taxon>Pseudomonadati</taxon>
        <taxon>Pseudomonadota</taxon>
        <taxon>Gammaproteobacteria</taxon>
        <taxon>Pseudomonadales</taxon>
        <taxon>Pseudomonadaceae</taxon>
        <taxon>Pseudomonas</taxon>
    </lineage>
</organism>
<dbReference type="OrthoDB" id="6182832at2"/>
<feature type="domain" description="NIPSNAP" evidence="2">
    <location>
        <begin position="106"/>
        <end position="201"/>
    </location>
</feature>
<dbReference type="PANTHER" id="PTHR21017">
    <property type="entry name" value="NIPSNAP-RELATED"/>
    <property type="match status" value="1"/>
</dbReference>
<dbReference type="Gene3D" id="3.30.70.100">
    <property type="match status" value="1"/>
</dbReference>
<proteinExistence type="inferred from homology"/>
<dbReference type="AlphaFoldDB" id="A0A1G5M8Z4"/>
<evidence type="ECO:0000313" key="3">
    <source>
        <dbReference type="EMBL" id="SCZ21635.1"/>
    </source>
</evidence>
<evidence type="ECO:0000256" key="1">
    <source>
        <dbReference type="ARBA" id="ARBA00005291"/>
    </source>
</evidence>
<dbReference type="SUPFAM" id="SSF54909">
    <property type="entry name" value="Dimeric alpha+beta barrel"/>
    <property type="match status" value="2"/>
</dbReference>
<gene>
    <name evidence="3" type="ORF">SAMN05216279_101391</name>
</gene>
<sequence>MRYELTKLTGPLLKLSEILAAATSWMAGADVGRVLGLWHSEIGELGAVLILRSFTSCEELAAERQRCHRSANPFNGTGLVRSLQQESYQGFDFLPDIEPRVYGGLYEFRTYWLKPGGLPSTLTAWRAALEPAKAYTEHLVINMIALDGPPRITHIWGFESIQQRFDLRAEHYAAGLWPPKGAPEQIEQATSMIALASEHSPLR</sequence>
<dbReference type="InterPro" id="IPR012577">
    <property type="entry name" value="NIPSNAP"/>
</dbReference>
<name>A0A1G5M8Z4_9PSED</name>